<comment type="subcellular location">
    <subcellularLocation>
        <location evidence="1">Cell membrane</location>
        <topology evidence="1">Multi-pass membrane protein</topology>
    </subcellularLocation>
</comment>
<evidence type="ECO:0000313" key="11">
    <source>
        <dbReference type="Proteomes" id="UP000195105"/>
    </source>
</evidence>
<dbReference type="InterPro" id="IPR036259">
    <property type="entry name" value="MFS_trans_sf"/>
</dbReference>
<dbReference type="EMBL" id="NGFN01000180">
    <property type="protein sequence ID" value="OUD00420.1"/>
    <property type="molecule type" value="Genomic_DNA"/>
</dbReference>
<keyword evidence="11" id="KW-1185">Reference proteome</keyword>
<protein>
    <recommendedName>
        <fullName evidence="9">Major facilitator superfamily (MFS) profile domain-containing protein</fullName>
    </recommendedName>
</protein>
<dbReference type="InterPro" id="IPR011701">
    <property type="entry name" value="MFS"/>
</dbReference>
<evidence type="ECO:0000256" key="4">
    <source>
        <dbReference type="ARBA" id="ARBA00022692"/>
    </source>
</evidence>
<dbReference type="PRINTS" id="PR01036">
    <property type="entry name" value="TCRTETB"/>
</dbReference>
<evidence type="ECO:0000256" key="2">
    <source>
        <dbReference type="ARBA" id="ARBA00022448"/>
    </source>
</evidence>
<proteinExistence type="predicted"/>
<keyword evidence="6 8" id="KW-0472">Membrane</keyword>
<evidence type="ECO:0000256" key="5">
    <source>
        <dbReference type="ARBA" id="ARBA00022989"/>
    </source>
</evidence>
<dbReference type="CDD" id="cd17321">
    <property type="entry name" value="MFS_MMR_MDR_like"/>
    <property type="match status" value="1"/>
</dbReference>
<dbReference type="InterPro" id="IPR020846">
    <property type="entry name" value="MFS_dom"/>
</dbReference>
<dbReference type="AlphaFoldDB" id="A0A243RZ01"/>
<dbReference type="PROSITE" id="PS50850">
    <property type="entry name" value="MFS"/>
    <property type="match status" value="1"/>
</dbReference>
<evidence type="ECO:0000313" key="10">
    <source>
        <dbReference type="EMBL" id="OUD00420.1"/>
    </source>
</evidence>
<evidence type="ECO:0000256" key="6">
    <source>
        <dbReference type="ARBA" id="ARBA00023136"/>
    </source>
</evidence>
<dbReference type="GO" id="GO:0046677">
    <property type="term" value="P:response to antibiotic"/>
    <property type="evidence" value="ECO:0007669"/>
    <property type="project" value="UniProtKB-KW"/>
</dbReference>
<evidence type="ECO:0000259" key="9">
    <source>
        <dbReference type="PROSITE" id="PS50850"/>
    </source>
</evidence>
<dbReference type="GO" id="GO:0005886">
    <property type="term" value="C:plasma membrane"/>
    <property type="evidence" value="ECO:0007669"/>
    <property type="project" value="UniProtKB-SubCell"/>
</dbReference>
<dbReference type="Proteomes" id="UP000195105">
    <property type="component" value="Unassembled WGS sequence"/>
</dbReference>
<dbReference type="Pfam" id="PF07690">
    <property type="entry name" value="MFS_1"/>
    <property type="match status" value="1"/>
</dbReference>
<reference evidence="10 11" key="1">
    <citation type="submission" date="2017-05" db="EMBL/GenBank/DDBJ databases">
        <title>Biotechnological potential of actinobacteria isolated from South African environments.</title>
        <authorList>
            <person name="Le Roes-Hill M."/>
            <person name="Prins A."/>
            <person name="Durrell K.A."/>
        </authorList>
    </citation>
    <scope>NUCLEOTIDE SEQUENCE [LARGE SCALE GENOMIC DNA]</scope>
    <source>
        <strain evidence="10 11">HMC13</strain>
    </source>
</reference>
<organism evidence="10 11">
    <name type="scientific">Streptomyces swartbergensis</name>
    <dbReference type="NCBI Taxonomy" id="487165"/>
    <lineage>
        <taxon>Bacteria</taxon>
        <taxon>Bacillati</taxon>
        <taxon>Actinomycetota</taxon>
        <taxon>Actinomycetes</taxon>
        <taxon>Kitasatosporales</taxon>
        <taxon>Streptomycetaceae</taxon>
        <taxon>Streptomyces</taxon>
    </lineage>
</organism>
<dbReference type="GO" id="GO:0022857">
    <property type="term" value="F:transmembrane transporter activity"/>
    <property type="evidence" value="ECO:0007669"/>
    <property type="project" value="InterPro"/>
</dbReference>
<dbReference type="PANTHER" id="PTHR42718">
    <property type="entry name" value="MAJOR FACILITATOR SUPERFAMILY MULTIDRUG TRANSPORTER MFSC"/>
    <property type="match status" value="1"/>
</dbReference>
<feature type="transmembrane region" description="Helical" evidence="8">
    <location>
        <begin position="229"/>
        <end position="248"/>
    </location>
</feature>
<accession>A0A243RZ01</accession>
<evidence type="ECO:0000256" key="3">
    <source>
        <dbReference type="ARBA" id="ARBA00022475"/>
    </source>
</evidence>
<gene>
    <name evidence="10" type="ORF">CA983_25650</name>
</gene>
<feature type="transmembrane region" description="Helical" evidence="8">
    <location>
        <begin position="268"/>
        <end position="291"/>
    </location>
</feature>
<feature type="domain" description="Major facilitator superfamily (MFS) profile" evidence="9">
    <location>
        <begin position="16"/>
        <end position="313"/>
    </location>
</feature>
<feature type="transmembrane region" description="Helical" evidence="8">
    <location>
        <begin position="204"/>
        <end position="223"/>
    </location>
</feature>
<keyword evidence="3" id="KW-1003">Cell membrane</keyword>
<dbReference type="SUPFAM" id="SSF103473">
    <property type="entry name" value="MFS general substrate transporter"/>
    <property type="match status" value="1"/>
</dbReference>
<feature type="transmembrane region" description="Helical" evidence="8">
    <location>
        <begin position="169"/>
        <end position="192"/>
    </location>
</feature>
<feature type="transmembrane region" description="Helical" evidence="8">
    <location>
        <begin position="111"/>
        <end position="130"/>
    </location>
</feature>
<evidence type="ECO:0000256" key="7">
    <source>
        <dbReference type="ARBA" id="ARBA00023251"/>
    </source>
</evidence>
<evidence type="ECO:0000256" key="8">
    <source>
        <dbReference type="SAM" id="Phobius"/>
    </source>
</evidence>
<evidence type="ECO:0000256" key="1">
    <source>
        <dbReference type="ARBA" id="ARBA00004651"/>
    </source>
</evidence>
<comment type="caution">
    <text evidence="10">The sequence shown here is derived from an EMBL/GenBank/DDBJ whole genome shotgun (WGS) entry which is preliminary data.</text>
</comment>
<keyword evidence="2" id="KW-0813">Transport</keyword>
<feature type="transmembrane region" description="Helical" evidence="8">
    <location>
        <begin position="49"/>
        <end position="69"/>
    </location>
</feature>
<keyword evidence="4 8" id="KW-0812">Transmembrane</keyword>
<feature type="transmembrane region" description="Helical" evidence="8">
    <location>
        <begin position="81"/>
        <end position="99"/>
    </location>
</feature>
<name>A0A243RZ01_9ACTN</name>
<dbReference type="Gene3D" id="1.20.1250.20">
    <property type="entry name" value="MFS general substrate transporter like domains"/>
    <property type="match status" value="1"/>
</dbReference>
<dbReference type="RefSeq" id="WP_086603240.1">
    <property type="nucleotide sequence ID" value="NZ_NGFN01000180.1"/>
</dbReference>
<keyword evidence="5 8" id="KW-1133">Transmembrane helix</keyword>
<sequence>MSLSPPAPPVHRPGPALSLLAGAQFLVVLNTSIVNVALPAIGQDLQLTPTGLAWVVNAYLIAFGALLPVGGRLTDLLGHRTAFLAGLFVFAAGSLAASIPSDAGPLIAARAVQGAGAALLSPASLAILLAHWPPGPDRGRALGIWGAASAAGGAAGVLLAGVLTSTLGWWAVFGLSVLLVLPGIAATPLLLGRSERGRTARPDVPGALVMTAGLTLLILGLGARGQTPLPDFVAPAAGVFLLLTLIPIERRARDPLLPPLLLRNATAVASNLLMLLLGAVWVATFFFLPLYQQKVLGYSPSKRASRRCRSPRP</sequence>
<dbReference type="PANTHER" id="PTHR42718:SF46">
    <property type="entry name" value="BLR6921 PROTEIN"/>
    <property type="match status" value="1"/>
</dbReference>
<keyword evidence="7" id="KW-0046">Antibiotic resistance</keyword>
<feature type="transmembrane region" description="Helical" evidence="8">
    <location>
        <begin position="142"/>
        <end position="163"/>
    </location>
</feature>